<dbReference type="InterPro" id="IPR005531">
    <property type="entry name" value="Asp23"/>
</dbReference>
<name>A0A4Y7RD60_9FIRM</name>
<dbReference type="RefSeq" id="WP_134216889.1">
    <property type="nucleotide sequence ID" value="NZ_QFGA01000001.1"/>
</dbReference>
<dbReference type="PANTHER" id="PTHR34297">
    <property type="entry name" value="HYPOTHETICAL CYTOSOLIC PROTEIN-RELATED"/>
    <property type="match status" value="1"/>
</dbReference>
<proteinExistence type="inferred from homology"/>
<protein>
    <submittedName>
        <fullName evidence="2">Alkaline shock protein 23</fullName>
    </submittedName>
</protein>
<reference evidence="2 3" key="1">
    <citation type="journal article" date="2018" name="Environ. Microbiol.">
        <title>Novel energy conservation strategies and behaviour of Pelotomaculum schinkii driving syntrophic propionate catabolism.</title>
        <authorList>
            <person name="Hidalgo-Ahumada C.A.P."/>
            <person name="Nobu M.K."/>
            <person name="Narihiro T."/>
            <person name="Tamaki H."/>
            <person name="Liu W.T."/>
            <person name="Kamagata Y."/>
            <person name="Stams A.J.M."/>
            <person name="Imachi H."/>
            <person name="Sousa D.Z."/>
        </authorList>
    </citation>
    <scope>NUCLEOTIDE SEQUENCE [LARGE SCALE GENOMIC DNA]</scope>
    <source>
        <strain evidence="2 3">HH</strain>
    </source>
</reference>
<sequence>MNESDFVKEEQTGLGSIRISDEVVKIIAGLAATEIKGVAGMSGGLVGGIAEMLGRKNLSKGIKVEVGEKEAAVDVFVIIEYGIRIPDVAAQIQESVKSAIERMTGLEVVEVNVNVQGVAFTSEGREEEHKVR</sequence>
<evidence type="ECO:0000313" key="2">
    <source>
        <dbReference type="EMBL" id="TEB06660.1"/>
    </source>
</evidence>
<dbReference type="EMBL" id="QFGA01000001">
    <property type="protein sequence ID" value="TEB06660.1"/>
    <property type="molecule type" value="Genomic_DNA"/>
</dbReference>
<keyword evidence="3" id="KW-1185">Reference proteome</keyword>
<comment type="similarity">
    <text evidence="1">Belongs to the asp23 family.</text>
</comment>
<comment type="caution">
    <text evidence="2">The sequence shown here is derived from an EMBL/GenBank/DDBJ whole genome shotgun (WGS) entry which is preliminary data.</text>
</comment>
<evidence type="ECO:0000256" key="1">
    <source>
        <dbReference type="ARBA" id="ARBA00005721"/>
    </source>
</evidence>
<dbReference type="Pfam" id="PF03780">
    <property type="entry name" value="Asp23"/>
    <property type="match status" value="1"/>
</dbReference>
<dbReference type="Proteomes" id="UP000298324">
    <property type="component" value="Unassembled WGS sequence"/>
</dbReference>
<accession>A0A4Y7RD60</accession>
<dbReference type="AlphaFoldDB" id="A0A4Y7RD60"/>
<gene>
    <name evidence="2" type="ORF">Psch_00192</name>
</gene>
<evidence type="ECO:0000313" key="3">
    <source>
        <dbReference type="Proteomes" id="UP000298324"/>
    </source>
</evidence>
<organism evidence="2 3">
    <name type="scientific">Pelotomaculum schinkii</name>
    <dbReference type="NCBI Taxonomy" id="78350"/>
    <lineage>
        <taxon>Bacteria</taxon>
        <taxon>Bacillati</taxon>
        <taxon>Bacillota</taxon>
        <taxon>Clostridia</taxon>
        <taxon>Eubacteriales</taxon>
        <taxon>Desulfotomaculaceae</taxon>
        <taxon>Pelotomaculum</taxon>
    </lineage>
</organism>